<reference evidence="2" key="1">
    <citation type="submission" date="2007-10" db="EMBL/GenBank/DDBJ databases">
        <title>Classification and functional annotation of ESTs from venom glands of Isometrus maculatus.</title>
        <authorList>
            <person name="Li W."/>
            <person name="Ma Y."/>
            <person name="Zhao R."/>
            <person name="Cao Z."/>
        </authorList>
    </citation>
    <scope>NUCLEOTIDE SEQUENCE</scope>
    <source>
        <tissue evidence="2">Venom gland</tissue>
    </source>
</reference>
<accession>A0A0U1S4N8</accession>
<feature type="signal peptide" evidence="1">
    <location>
        <begin position="1"/>
        <end position="18"/>
    </location>
</feature>
<dbReference type="AlphaFoldDB" id="A0A0U1S4N8"/>
<dbReference type="EMBL" id="EU252242">
    <property type="protein sequence ID" value="ACD11827.1"/>
    <property type="molecule type" value="mRNA"/>
</dbReference>
<evidence type="ECO:0000256" key="1">
    <source>
        <dbReference type="SAM" id="SignalP"/>
    </source>
</evidence>
<protein>
    <submittedName>
        <fullName evidence="2">Uncharacterized protein</fullName>
    </submittedName>
</protein>
<organism evidence="2">
    <name type="scientific">Isometrus maculatus</name>
    <name type="common">Lesser brown scorpion</name>
    <name type="synonym">Scorpio maculatus</name>
    <dbReference type="NCBI Taxonomy" id="497827"/>
    <lineage>
        <taxon>Eukaryota</taxon>
        <taxon>Metazoa</taxon>
        <taxon>Ecdysozoa</taxon>
        <taxon>Arthropoda</taxon>
        <taxon>Chelicerata</taxon>
        <taxon>Arachnida</taxon>
        <taxon>Scorpiones</taxon>
        <taxon>Buthida</taxon>
        <taxon>Buthoidea</taxon>
        <taxon>Buthidae</taxon>
        <taxon>Isometrus</taxon>
    </lineage>
</organism>
<proteinExistence type="evidence at transcript level"/>
<keyword evidence="1" id="KW-0732">Signal</keyword>
<evidence type="ECO:0000313" key="2">
    <source>
        <dbReference type="EMBL" id="ACD11827.1"/>
    </source>
</evidence>
<feature type="chain" id="PRO_5006829164" evidence="1">
    <location>
        <begin position="19"/>
        <end position="59"/>
    </location>
</feature>
<sequence>MKTLVALLFLALVVITLGGVVYPYSGYSYGVGGYPYGSSYYNSYLPSVYGGYYGHRYYY</sequence>
<name>A0A0U1S4N8_ISOMC</name>